<keyword evidence="5 15" id="KW-0375">Hydrogen ion transport</keyword>
<reference evidence="16 17" key="1">
    <citation type="submission" date="2023-05" db="EMBL/GenBank/DDBJ databases">
        <title>B98-5 Cell Line De Novo Hybrid Assembly: An Optical Mapping Approach.</title>
        <authorList>
            <person name="Kananen K."/>
            <person name="Auerbach J.A."/>
            <person name="Kautto E."/>
            <person name="Blachly J.S."/>
        </authorList>
    </citation>
    <scope>NUCLEOTIDE SEQUENCE [LARGE SCALE GENOMIC DNA]</scope>
    <source>
        <strain evidence="16">B95-8</strain>
        <tissue evidence="16">Cell line</tissue>
    </source>
</reference>
<evidence type="ECO:0000256" key="4">
    <source>
        <dbReference type="ARBA" id="ARBA00022547"/>
    </source>
</evidence>
<evidence type="ECO:0000256" key="9">
    <source>
        <dbReference type="ARBA" id="ARBA00023128"/>
    </source>
</evidence>
<evidence type="ECO:0000256" key="8">
    <source>
        <dbReference type="ARBA" id="ARBA00023065"/>
    </source>
</evidence>
<comment type="similarity">
    <text evidence="2 15">Belongs to the ATPase e subunit family.</text>
</comment>
<evidence type="ECO:0000256" key="5">
    <source>
        <dbReference type="ARBA" id="ARBA00022781"/>
    </source>
</evidence>
<evidence type="ECO:0000256" key="15">
    <source>
        <dbReference type="RuleBase" id="RU367005"/>
    </source>
</evidence>
<evidence type="ECO:0000256" key="13">
    <source>
        <dbReference type="ARBA" id="ARBA00064647"/>
    </source>
</evidence>
<dbReference type="PANTHER" id="PTHR12427">
    <property type="entry name" value="ATP SYNTHASE E CHAIN, MITOCHONDRIAL"/>
    <property type="match status" value="1"/>
</dbReference>
<organism evidence="16 17">
    <name type="scientific">Saguinus oedipus</name>
    <name type="common">Cotton-top tamarin</name>
    <name type="synonym">Oedipomidas oedipus</name>
    <dbReference type="NCBI Taxonomy" id="9490"/>
    <lineage>
        <taxon>Eukaryota</taxon>
        <taxon>Metazoa</taxon>
        <taxon>Chordata</taxon>
        <taxon>Craniata</taxon>
        <taxon>Vertebrata</taxon>
        <taxon>Euteleostomi</taxon>
        <taxon>Mammalia</taxon>
        <taxon>Eutheria</taxon>
        <taxon>Euarchontoglires</taxon>
        <taxon>Primates</taxon>
        <taxon>Haplorrhini</taxon>
        <taxon>Platyrrhini</taxon>
        <taxon>Cebidae</taxon>
        <taxon>Callitrichinae</taxon>
        <taxon>Saguinus</taxon>
    </lineage>
</organism>
<evidence type="ECO:0000313" key="16">
    <source>
        <dbReference type="EMBL" id="KAK2082848.1"/>
    </source>
</evidence>
<evidence type="ECO:0000256" key="10">
    <source>
        <dbReference type="ARBA" id="ARBA00023136"/>
    </source>
</evidence>
<dbReference type="PANTHER" id="PTHR12427:SF1">
    <property type="entry name" value="ATP SYNTHASE SUBUNIT E, MITOCHONDRIAL"/>
    <property type="match status" value="1"/>
</dbReference>
<keyword evidence="6 15" id="KW-0999">Mitochondrion inner membrane</keyword>
<keyword evidence="11 15" id="KW-0066">ATP synthesis</keyword>
<keyword evidence="4 15" id="KW-0138">CF(0)</keyword>
<sequence length="177" mass="19947">MPALALIQEHTPLMPIQERMGEPLPGWPAFTTTATQDLQRRFEAGTGILGGDDRDLRVPEACPLIFVIRETANTHWRHSGGGFAIVISSTSLPLEMQKLRAKVRDKMVPPVQFSPLIKLGRYSFLFLGMAYGATRYSYLKPRAAEERRIAAEEKQQQDELKRIAKELAEAQEDTILK</sequence>
<keyword evidence="9 15" id="KW-0496">Mitochondrion</keyword>
<name>A0ABQ9TDM8_SAGOE</name>
<evidence type="ECO:0000256" key="3">
    <source>
        <dbReference type="ARBA" id="ARBA00022448"/>
    </source>
</evidence>
<evidence type="ECO:0000256" key="14">
    <source>
        <dbReference type="ARBA" id="ARBA00074682"/>
    </source>
</evidence>
<evidence type="ECO:0000256" key="11">
    <source>
        <dbReference type="ARBA" id="ARBA00023310"/>
    </source>
</evidence>
<evidence type="ECO:0000256" key="2">
    <source>
        <dbReference type="ARBA" id="ARBA00007333"/>
    </source>
</evidence>
<keyword evidence="10" id="KW-0472">Membrane</keyword>
<dbReference type="InterPro" id="IPR008386">
    <property type="entry name" value="ATP_synth_F0_esu_mt"/>
</dbReference>
<dbReference type="EMBL" id="JASSZA010000023">
    <property type="protein sequence ID" value="KAK2082848.1"/>
    <property type="molecule type" value="Genomic_DNA"/>
</dbReference>
<evidence type="ECO:0000313" key="17">
    <source>
        <dbReference type="Proteomes" id="UP001266305"/>
    </source>
</evidence>
<keyword evidence="8 15" id="KW-0406">Ion transport</keyword>
<dbReference type="Proteomes" id="UP001266305">
    <property type="component" value="Unassembled WGS sequence"/>
</dbReference>
<accession>A0ABQ9TDM8</accession>
<comment type="function">
    <text evidence="12 15">Subunit e, of the mitochondrial membrane ATP synthase complex (F(1)F(0) ATP synthase or Complex V) that produces ATP from ADP in the presence of a proton gradient across the membrane which is generated by electron transport complexes of the respiratory chain. ATP synthase complex consist of a soluble F(1) head domain - the catalytic core - and a membrane F(1) domain - the membrane proton channel. These two domains are linked by a central stalk rotating inside the F(1) region and a stationary peripheral stalk. During catalysis, ATP synthesis in the catalytic domain of F(1) is coupled via a rotary mechanism of the central stalk subunits to proton translocation. In vivo, can only synthesize ATP although its ATP hydrolase activity can be activated artificially in vitro. Part of the complex F(0) domain.</text>
</comment>
<comment type="subunit">
    <text evidence="13">Component of the ATP synthase complex composed at least of ATP5F1A/subunit alpha, ATP5F1B/subunit beta, ATP5MC1/subunit c (homooctomer), MT-ATP6/subunit a, MT-ATP8/subunit 8, ATP5ME/subunit e, ATP5MF/subunit f, ATP5MG/subunit g, ATP5MK/subunit k, ATP5MJ/subunit j, ATP5F1C/subunit gamma, ATP5F1D/subunit delta, ATP5F1E/subunit epsilon, ATP5PF/subunit F6, ATP5PB/subunit b, ATP5PD/subunit d, ATP5PO/subunit OSCP. ATP synthase complex consists of a soluble F(1) head domain (subunits alpha(3) and beta(3)) - the catalytic core - and a membrane F(0) domain - the membrane proton channel (subunits c, a, 8, e, f, g, k and j). These two domains are linked by a central stalk (subunits gamma, delta, and epsilon) rotating inside the F1 region and a stationary peripheral stalk (subunits F6, b, d, and OSCP).</text>
</comment>
<evidence type="ECO:0000256" key="6">
    <source>
        <dbReference type="ARBA" id="ARBA00022792"/>
    </source>
</evidence>
<comment type="caution">
    <text evidence="16">The sequence shown here is derived from an EMBL/GenBank/DDBJ whole genome shotgun (WGS) entry which is preliminary data.</text>
</comment>
<gene>
    <name evidence="16" type="ORF">P7K49_038084</name>
</gene>
<proteinExistence type="inferred from homology"/>
<keyword evidence="7" id="KW-0007">Acetylation</keyword>
<comment type="subunit">
    <text evidence="15">F-type ATPases have 2 components, CF(1) - the catalytic core - and CF(0) - the membrane proton channel. CF(1) and CF(0) have multiple subunits.</text>
</comment>
<evidence type="ECO:0000256" key="12">
    <source>
        <dbReference type="ARBA" id="ARBA00057306"/>
    </source>
</evidence>
<protein>
    <recommendedName>
        <fullName evidence="14 15">ATP synthase F(0) complex subunit e, mitochondrial</fullName>
    </recommendedName>
</protein>
<evidence type="ECO:0000256" key="1">
    <source>
        <dbReference type="ARBA" id="ARBA00004273"/>
    </source>
</evidence>
<evidence type="ECO:0000256" key="7">
    <source>
        <dbReference type="ARBA" id="ARBA00022990"/>
    </source>
</evidence>
<comment type="subcellular location">
    <subcellularLocation>
        <location evidence="1 15">Mitochondrion inner membrane</location>
    </subcellularLocation>
</comment>
<dbReference type="Pfam" id="PF05680">
    <property type="entry name" value="ATP-synt_E"/>
    <property type="match status" value="1"/>
</dbReference>
<keyword evidence="17" id="KW-1185">Reference proteome</keyword>
<keyword evidence="3 15" id="KW-0813">Transport</keyword>